<organism evidence="4 5">
    <name type="scientific">Bifidobacterium castoris</name>
    <dbReference type="NCBI Taxonomy" id="2306972"/>
    <lineage>
        <taxon>Bacteria</taxon>
        <taxon>Bacillati</taxon>
        <taxon>Actinomycetota</taxon>
        <taxon>Actinomycetes</taxon>
        <taxon>Bifidobacteriales</taxon>
        <taxon>Bifidobacteriaceae</taxon>
        <taxon>Bifidobacterium</taxon>
    </lineage>
</organism>
<evidence type="ECO:0000256" key="1">
    <source>
        <dbReference type="SAM" id="Coils"/>
    </source>
</evidence>
<keyword evidence="1" id="KW-0175">Coiled coil</keyword>
<dbReference type="AlphaFoldDB" id="A0A430FAB8"/>
<reference evidence="4 5" key="1">
    <citation type="submission" date="2018-09" db="EMBL/GenBank/DDBJ databases">
        <title>Characterization of the phylogenetic diversity of five novel species belonging to the genus Bifidobacterium.</title>
        <authorList>
            <person name="Lugli G.A."/>
            <person name="Duranti S."/>
            <person name="Milani C."/>
        </authorList>
    </citation>
    <scope>NUCLEOTIDE SEQUENCE [LARGE SCALE GENOMIC DNA]</scope>
    <source>
        <strain evidence="4 5">2020B</strain>
    </source>
</reference>
<sequence>MGQVKDTDRIRPDGTEDGSARTVRRRRVTAAVAGGIVVVVALAAGGAVAIYRHSASAQLAEAKSMCAEASEALRVARNKYDTLHDQDAADAVKITGKQVADADTVATLAAAYKEEAPALAACNVQGADQLREARERIGRNAAWYDTHTASLTEAVDAVNQSRDAKTLKDAKDALSKQLTAAQEKYKSTDGKVQDDKTRKDLKAMIDKATTTRDGEDAEAMSSQAKQLKDLMGKVDASVKAKQDADKKAAEEKARQEAEAQAAAAAAAQANAAAQQQYVAPQQSYTPTYTAPQQTYTAPATPQYTAPQQAAPAQPAKPNTGSGPISGGHGMTGPCDAACQAEAMKPIQR</sequence>
<evidence type="ECO:0000313" key="5">
    <source>
        <dbReference type="Proteomes" id="UP000288052"/>
    </source>
</evidence>
<feature type="coiled-coil region" evidence="1">
    <location>
        <begin position="240"/>
        <end position="272"/>
    </location>
</feature>
<keyword evidence="3" id="KW-0812">Transmembrane</keyword>
<feature type="region of interest" description="Disordered" evidence="2">
    <location>
        <begin position="298"/>
        <end position="335"/>
    </location>
</feature>
<keyword evidence="5" id="KW-1185">Reference proteome</keyword>
<evidence type="ECO:0000256" key="2">
    <source>
        <dbReference type="SAM" id="MobiDB-lite"/>
    </source>
</evidence>
<gene>
    <name evidence="4" type="ORF">D2E22_0248</name>
</gene>
<feature type="compositionally biased region" description="Basic and acidic residues" evidence="2">
    <location>
        <begin position="1"/>
        <end position="14"/>
    </location>
</feature>
<keyword evidence="3" id="KW-1133">Transmembrane helix</keyword>
<feature type="transmembrane region" description="Helical" evidence="3">
    <location>
        <begin position="28"/>
        <end position="51"/>
    </location>
</feature>
<evidence type="ECO:0000256" key="3">
    <source>
        <dbReference type="SAM" id="Phobius"/>
    </source>
</evidence>
<accession>A0A430FAB8</accession>
<name>A0A430FAB8_9BIFI</name>
<comment type="caution">
    <text evidence="4">The sequence shown here is derived from an EMBL/GenBank/DDBJ whole genome shotgun (WGS) entry which is preliminary data.</text>
</comment>
<dbReference type="Proteomes" id="UP000288052">
    <property type="component" value="Unassembled WGS sequence"/>
</dbReference>
<protein>
    <recommendedName>
        <fullName evidence="6">Colicin transporter</fullName>
    </recommendedName>
</protein>
<dbReference type="RefSeq" id="WP_126031301.1">
    <property type="nucleotide sequence ID" value="NZ_QXGI01000001.1"/>
</dbReference>
<proteinExistence type="predicted"/>
<dbReference type="OrthoDB" id="3233825at2"/>
<feature type="region of interest" description="Disordered" evidence="2">
    <location>
        <begin position="1"/>
        <end position="22"/>
    </location>
</feature>
<keyword evidence="3" id="KW-0472">Membrane</keyword>
<dbReference type="EMBL" id="QXGI01000001">
    <property type="protein sequence ID" value="RSX49787.1"/>
    <property type="molecule type" value="Genomic_DNA"/>
</dbReference>
<feature type="compositionally biased region" description="Low complexity" evidence="2">
    <location>
        <begin position="298"/>
        <end position="315"/>
    </location>
</feature>
<feature type="coiled-coil region" evidence="1">
    <location>
        <begin position="59"/>
        <end position="86"/>
    </location>
</feature>
<evidence type="ECO:0000313" key="4">
    <source>
        <dbReference type="EMBL" id="RSX49787.1"/>
    </source>
</evidence>
<evidence type="ECO:0008006" key="6">
    <source>
        <dbReference type="Google" id="ProtNLM"/>
    </source>
</evidence>